<dbReference type="Gene3D" id="2.60.40.10">
    <property type="entry name" value="Immunoglobulins"/>
    <property type="match status" value="1"/>
</dbReference>
<gene>
    <name evidence="1" type="ORF">S06H3_23608</name>
</gene>
<accession>X1MRE2</accession>
<dbReference type="EMBL" id="BARV01012871">
    <property type="protein sequence ID" value="GAI08944.1"/>
    <property type="molecule type" value="Genomic_DNA"/>
</dbReference>
<proteinExistence type="predicted"/>
<protein>
    <submittedName>
        <fullName evidence="1">Uncharacterized protein</fullName>
    </submittedName>
</protein>
<reference evidence="1" key="1">
    <citation type="journal article" date="2014" name="Front. Microbiol.">
        <title>High frequency of phylogenetically diverse reductive dehalogenase-homologous genes in deep subseafloor sedimentary metagenomes.</title>
        <authorList>
            <person name="Kawai M."/>
            <person name="Futagami T."/>
            <person name="Toyoda A."/>
            <person name="Takaki Y."/>
            <person name="Nishi S."/>
            <person name="Hori S."/>
            <person name="Arai W."/>
            <person name="Tsubouchi T."/>
            <person name="Morono Y."/>
            <person name="Uchiyama I."/>
            <person name="Ito T."/>
            <person name="Fujiyama A."/>
            <person name="Inagaki F."/>
            <person name="Takami H."/>
        </authorList>
    </citation>
    <scope>NUCLEOTIDE SEQUENCE</scope>
    <source>
        <strain evidence="1">Expedition CK06-06</strain>
    </source>
</reference>
<name>X1MRE2_9ZZZZ</name>
<feature type="non-terminal residue" evidence="1">
    <location>
        <position position="1"/>
    </location>
</feature>
<comment type="caution">
    <text evidence="1">The sequence shown here is derived from an EMBL/GenBank/DDBJ whole genome shotgun (WGS) entry which is preliminary data.</text>
</comment>
<dbReference type="AlphaFoldDB" id="X1MRE2"/>
<dbReference type="InterPro" id="IPR013783">
    <property type="entry name" value="Ig-like_fold"/>
</dbReference>
<sequence>IPSQEEMDEVNERLSGLVVEEGFSEDPLTFKDPTYSDTTIRVTVEFTSPLKIPIKITDLSASISDQGVQVQMEEAEVDVPANGTANFTLVGSYTGDPLTNPEPTDVNITFELYGVTLQVQMEVG</sequence>
<organism evidence="1">
    <name type="scientific">marine sediment metagenome</name>
    <dbReference type="NCBI Taxonomy" id="412755"/>
    <lineage>
        <taxon>unclassified sequences</taxon>
        <taxon>metagenomes</taxon>
        <taxon>ecological metagenomes</taxon>
    </lineage>
</organism>
<evidence type="ECO:0000313" key="1">
    <source>
        <dbReference type="EMBL" id="GAI08944.1"/>
    </source>
</evidence>